<comment type="similarity">
    <text evidence="1">Belongs to the nuclear import and ribosome assembly adapter family.</text>
</comment>
<evidence type="ECO:0000313" key="5">
    <source>
        <dbReference type="Proteomes" id="UP000664859"/>
    </source>
</evidence>
<dbReference type="Pfam" id="PF25567">
    <property type="entry name" value="TPR_SYO1"/>
    <property type="match status" value="1"/>
</dbReference>
<organism evidence="4 5">
    <name type="scientific">Tribonema minus</name>
    <dbReference type="NCBI Taxonomy" id="303371"/>
    <lineage>
        <taxon>Eukaryota</taxon>
        <taxon>Sar</taxon>
        <taxon>Stramenopiles</taxon>
        <taxon>Ochrophyta</taxon>
        <taxon>PX clade</taxon>
        <taxon>Xanthophyceae</taxon>
        <taxon>Tribonematales</taxon>
        <taxon>Tribonemataceae</taxon>
        <taxon>Tribonema</taxon>
    </lineage>
</organism>
<dbReference type="PANTHER" id="PTHR13347">
    <property type="entry name" value="HEAT REPEAT-CONTAINING PROTEIN 3"/>
    <property type="match status" value="1"/>
</dbReference>
<dbReference type="OrthoDB" id="288703at2759"/>
<feature type="region of interest" description="Disordered" evidence="2">
    <location>
        <begin position="332"/>
        <end position="386"/>
    </location>
</feature>
<comment type="caution">
    <text evidence="4">The sequence shown here is derived from an EMBL/GenBank/DDBJ whole genome shotgun (WGS) entry which is preliminary data.</text>
</comment>
<evidence type="ECO:0000313" key="4">
    <source>
        <dbReference type="EMBL" id="KAG5177484.1"/>
    </source>
</evidence>
<evidence type="ECO:0000256" key="2">
    <source>
        <dbReference type="SAM" id="MobiDB-lite"/>
    </source>
</evidence>
<dbReference type="PANTHER" id="PTHR13347:SF1">
    <property type="entry name" value="HEAT REPEAT-CONTAINING PROTEIN 3"/>
    <property type="match status" value="1"/>
</dbReference>
<dbReference type="SUPFAM" id="SSF48371">
    <property type="entry name" value="ARM repeat"/>
    <property type="match status" value="1"/>
</dbReference>
<accession>A0A835YUS0</accession>
<feature type="domain" description="SYO1-like TPR repeats" evidence="3">
    <location>
        <begin position="513"/>
        <end position="706"/>
    </location>
</feature>
<dbReference type="InterPro" id="IPR052616">
    <property type="entry name" value="SYO1-like"/>
</dbReference>
<dbReference type="GO" id="GO:0042273">
    <property type="term" value="P:ribosomal large subunit biogenesis"/>
    <property type="evidence" value="ECO:0007669"/>
    <property type="project" value="TreeGrafter"/>
</dbReference>
<dbReference type="InterPro" id="IPR011989">
    <property type="entry name" value="ARM-like"/>
</dbReference>
<protein>
    <recommendedName>
        <fullName evidence="3">SYO1-like TPR repeats domain-containing protein</fullName>
    </recommendedName>
</protein>
<dbReference type="EMBL" id="JAFCMP010000525">
    <property type="protein sequence ID" value="KAG5177484.1"/>
    <property type="molecule type" value="Genomic_DNA"/>
</dbReference>
<proteinExistence type="inferred from homology"/>
<keyword evidence="5" id="KW-1185">Reference proteome</keyword>
<dbReference type="Gene3D" id="1.25.10.10">
    <property type="entry name" value="Leucine-rich Repeat Variant"/>
    <property type="match status" value="2"/>
</dbReference>
<dbReference type="GO" id="GO:0051082">
    <property type="term" value="F:unfolded protein binding"/>
    <property type="evidence" value="ECO:0007669"/>
    <property type="project" value="TreeGrafter"/>
</dbReference>
<evidence type="ECO:0000256" key="1">
    <source>
        <dbReference type="ARBA" id="ARBA00049983"/>
    </source>
</evidence>
<dbReference type="InterPro" id="IPR057990">
    <property type="entry name" value="TPR_SYO1"/>
</dbReference>
<evidence type="ECO:0000259" key="3">
    <source>
        <dbReference type="Pfam" id="PF25567"/>
    </source>
</evidence>
<dbReference type="InterPro" id="IPR016024">
    <property type="entry name" value="ARM-type_fold"/>
</dbReference>
<dbReference type="Proteomes" id="UP000664859">
    <property type="component" value="Unassembled WGS sequence"/>
</dbReference>
<reference evidence="4" key="1">
    <citation type="submission" date="2021-02" db="EMBL/GenBank/DDBJ databases">
        <title>First Annotated Genome of the Yellow-green Alga Tribonema minus.</title>
        <authorList>
            <person name="Mahan K.M."/>
        </authorList>
    </citation>
    <scope>NUCLEOTIDE SEQUENCE</scope>
    <source>
        <strain evidence="4">UTEX B ZZ1240</strain>
    </source>
</reference>
<feature type="compositionally biased region" description="Gly residues" evidence="2">
    <location>
        <begin position="368"/>
        <end position="379"/>
    </location>
</feature>
<dbReference type="GO" id="GO:0006606">
    <property type="term" value="P:protein import into nucleus"/>
    <property type="evidence" value="ECO:0007669"/>
    <property type="project" value="TreeGrafter"/>
</dbReference>
<sequence length="707" mass="69360">MGKATKRKSQGEPAPVAAAAPAGAAAASAGDAGLLDNLKSLDPFVRESSCVAIASVFAHLDYQQTAGGSKRPANSANWGAARQLLQRGLVKRLLQRLVDPVPGVRVHAAGALRNISAVGEPALCEAMVGDGVVTTALTQLEGVLREGSPVAAEHAQAIALQLLLLLSNIFEHVDAAVDSFTDGGGRGAACIAALLTAQAIASSPLHLAAALRLAHTATEGNAALCRALQAAPAAADALAALMAPPPLPPPPPAAAAAAAQPPAAAVTLAHQLQAAGVIVNMAAALGEDGGGSGAAAAAALHARLAAAAPPLVVRGLGAYDARLTHELAARADAERQRAQARSGGAGRRAGEGAAAAGGGGVAEMAVEGEGGGGGDGAGAGEEAKTEAELVEAWRDAAVEPVLLAAEVAANLAALAAAAAGNDDDGDCEWASDDEDGMEAEAATGGGSGGGAAGESEGSSAILQALAEAQVLPRVIDALGAAALAPPPPQPLPAAAAAELAELRASLAATGASLVEALPAKGLGDIGATWRGVCALVDRAAADAALHDCLEPLTGMMWGLVRRVPSEVAGAGDAASGALLQRLVDPAQTGAAEVRVNAVAMLAALAGAAAAGAGQADLAAALVRSLEDSHPLVQAAALNAAMDVWGSDSGDAAVFARAGLLGAIAAMLPDFKRKVKAEGSTHGREALCHLKETSLNAARFVKYMRSQK</sequence>
<dbReference type="AlphaFoldDB" id="A0A835YUS0"/>
<name>A0A835YUS0_9STRA</name>
<gene>
    <name evidence="4" type="ORF">JKP88DRAFT_261472</name>
</gene>